<keyword evidence="3" id="KW-1185">Reference proteome</keyword>
<feature type="compositionally biased region" description="Basic and acidic residues" evidence="1">
    <location>
        <begin position="92"/>
        <end position="105"/>
    </location>
</feature>
<feature type="region of interest" description="Disordered" evidence="1">
    <location>
        <begin position="67"/>
        <end position="141"/>
    </location>
</feature>
<reference evidence="2" key="2">
    <citation type="submission" date="2013-10" db="EMBL/GenBank/DDBJ databases">
        <authorList>
            <person name="Aslett M."/>
        </authorList>
    </citation>
    <scope>NUCLEOTIDE SEQUENCE [LARGE SCALE GENOMIC DNA]</scope>
    <source>
        <strain evidence="2">Houghton</strain>
    </source>
</reference>
<feature type="compositionally biased region" description="Basic and acidic residues" evidence="1">
    <location>
        <begin position="32"/>
        <end position="45"/>
    </location>
</feature>
<organism evidence="2 3">
    <name type="scientific">Eimeria brunetti</name>
    <dbReference type="NCBI Taxonomy" id="51314"/>
    <lineage>
        <taxon>Eukaryota</taxon>
        <taxon>Sar</taxon>
        <taxon>Alveolata</taxon>
        <taxon>Apicomplexa</taxon>
        <taxon>Conoidasida</taxon>
        <taxon>Coccidia</taxon>
        <taxon>Eucoccidiorida</taxon>
        <taxon>Eimeriorina</taxon>
        <taxon>Eimeriidae</taxon>
        <taxon>Eimeria</taxon>
    </lineage>
</organism>
<feature type="region of interest" description="Disordered" evidence="1">
    <location>
        <begin position="1"/>
        <end position="54"/>
    </location>
</feature>
<dbReference type="Proteomes" id="UP000030750">
    <property type="component" value="Unassembled WGS sequence"/>
</dbReference>
<reference evidence="2" key="1">
    <citation type="submission" date="2013-10" db="EMBL/GenBank/DDBJ databases">
        <title>Genomic analysis of the causative agents of coccidiosis in chickens.</title>
        <authorList>
            <person name="Reid A.J."/>
            <person name="Blake D."/>
            <person name="Billington K."/>
            <person name="Browne H."/>
            <person name="Dunn M."/>
            <person name="Hung S."/>
            <person name="Kawahara F."/>
            <person name="Miranda-Saavedra D."/>
            <person name="Mourier T."/>
            <person name="Nagra H."/>
            <person name="Otto T.D."/>
            <person name="Rawlings N."/>
            <person name="Sanchez A."/>
            <person name="Sanders M."/>
            <person name="Subramaniam C."/>
            <person name="Tay Y."/>
            <person name="Dear P."/>
            <person name="Doerig C."/>
            <person name="Gruber A."/>
            <person name="Parkinson J."/>
            <person name="Shirley M."/>
            <person name="Wan K.L."/>
            <person name="Berriman M."/>
            <person name="Tomley F."/>
            <person name="Pain A."/>
        </authorList>
    </citation>
    <scope>NUCLEOTIDE SEQUENCE [LARGE SCALE GENOMIC DNA]</scope>
    <source>
        <strain evidence="2">Houghton</strain>
    </source>
</reference>
<dbReference type="AlphaFoldDB" id="U6LPP2"/>
<evidence type="ECO:0000313" key="2">
    <source>
        <dbReference type="EMBL" id="CDJ50534.1"/>
    </source>
</evidence>
<gene>
    <name evidence="2" type="ORF">EBH_0085800</name>
</gene>
<evidence type="ECO:0000313" key="3">
    <source>
        <dbReference type="Proteomes" id="UP000030750"/>
    </source>
</evidence>
<dbReference type="VEuPathDB" id="ToxoDB:EBH_0085800"/>
<dbReference type="EMBL" id="HG712284">
    <property type="protein sequence ID" value="CDJ50534.1"/>
    <property type="molecule type" value="Genomic_DNA"/>
</dbReference>
<accession>U6LPP2</accession>
<protein>
    <submittedName>
        <fullName evidence="2">Uncharacterized protein</fullName>
    </submittedName>
</protein>
<name>U6LPP2_9EIME</name>
<evidence type="ECO:0000256" key="1">
    <source>
        <dbReference type="SAM" id="MobiDB-lite"/>
    </source>
</evidence>
<sequence length="141" mass="14980">MKRKGTRTGNDEPVLPFISVGVGAPSQAGGSRKREEEPEFLKEKPIGAYGASQSQEIAKTRIELVQRGQQRQVESGQEDGVTQKGPLQQKTEAQKHHAKPAKEAKTQGSPITKRLADESPGAEGGTALEASDKLALGPVLA</sequence>
<proteinExistence type="predicted"/>